<keyword evidence="2" id="KW-1185">Reference proteome</keyword>
<accession>A0A8D0C1K1</accession>
<dbReference type="OMA" id="WLVKIME"/>
<evidence type="ECO:0000313" key="1">
    <source>
        <dbReference type="Ensembl" id="ENSSMRP00000014288.1"/>
    </source>
</evidence>
<proteinExistence type="predicted"/>
<dbReference type="AlphaFoldDB" id="A0A8D0C1K1"/>
<reference evidence="1" key="2">
    <citation type="submission" date="2025-09" db="UniProtKB">
        <authorList>
            <consortium name="Ensembl"/>
        </authorList>
    </citation>
    <scope>IDENTIFICATION</scope>
</reference>
<evidence type="ECO:0000313" key="2">
    <source>
        <dbReference type="Proteomes" id="UP000694421"/>
    </source>
</evidence>
<sequence length="113" mass="13305">MQKILKTNIPFKPELFLLGIIENKVEGVNVLLQNMVTAARIVYAQKWNGDKIPTVGDWLVKIMELAEMDKLTNLLRNKTVDRFYRNWKPFIDFLQELDNGLVIRERHSKKVSY</sequence>
<reference evidence="1" key="1">
    <citation type="submission" date="2025-08" db="UniProtKB">
        <authorList>
            <consortium name="Ensembl"/>
        </authorList>
    </citation>
    <scope>IDENTIFICATION</scope>
</reference>
<dbReference type="GeneTree" id="ENSGT00960000189389"/>
<protein>
    <submittedName>
        <fullName evidence="1">Uncharacterized protein</fullName>
    </submittedName>
</protein>
<name>A0A8D0C1K1_SALMN</name>
<dbReference type="Ensembl" id="ENSSMRT00000016642.1">
    <property type="protein sequence ID" value="ENSSMRP00000014288.1"/>
    <property type="gene ID" value="ENSSMRG00000011118.1"/>
</dbReference>
<dbReference type="Proteomes" id="UP000694421">
    <property type="component" value="Unplaced"/>
</dbReference>
<organism evidence="1 2">
    <name type="scientific">Salvator merianae</name>
    <name type="common">Argentine black and white tegu</name>
    <name type="synonym">Tupinambis merianae</name>
    <dbReference type="NCBI Taxonomy" id="96440"/>
    <lineage>
        <taxon>Eukaryota</taxon>
        <taxon>Metazoa</taxon>
        <taxon>Chordata</taxon>
        <taxon>Craniata</taxon>
        <taxon>Vertebrata</taxon>
        <taxon>Euteleostomi</taxon>
        <taxon>Lepidosauria</taxon>
        <taxon>Squamata</taxon>
        <taxon>Bifurcata</taxon>
        <taxon>Unidentata</taxon>
        <taxon>Episquamata</taxon>
        <taxon>Laterata</taxon>
        <taxon>Teiioidea</taxon>
        <taxon>Teiidae</taxon>
        <taxon>Salvator</taxon>
    </lineage>
</organism>